<dbReference type="Gene3D" id="3.90.1170.10">
    <property type="entry name" value="Ribosomal protein L10e/L16"/>
    <property type="match status" value="1"/>
</dbReference>
<dbReference type="Proteomes" id="UP000177027">
    <property type="component" value="Unassembled WGS sequence"/>
</dbReference>
<dbReference type="PANTHER" id="PTHR12220">
    <property type="entry name" value="50S/60S RIBOSOMAL PROTEIN L16"/>
    <property type="match status" value="1"/>
</dbReference>
<dbReference type="SUPFAM" id="SSF54686">
    <property type="entry name" value="Ribosomal protein L16p/L10e"/>
    <property type="match status" value="1"/>
</dbReference>
<keyword evidence="4 5" id="KW-0687">Ribonucleoprotein</keyword>
<reference evidence="7 8" key="1">
    <citation type="journal article" date="2016" name="Nat. Commun.">
        <title>Thousands of microbial genomes shed light on interconnected biogeochemical processes in an aquifer system.</title>
        <authorList>
            <person name="Anantharaman K."/>
            <person name="Brown C.T."/>
            <person name="Hug L.A."/>
            <person name="Sharon I."/>
            <person name="Castelle C.J."/>
            <person name="Probst A.J."/>
            <person name="Thomas B.C."/>
            <person name="Singh A."/>
            <person name="Wilkins M.J."/>
            <person name="Karaoz U."/>
            <person name="Brodie E.L."/>
            <person name="Williams K.H."/>
            <person name="Hubbard S.S."/>
            <person name="Banfield J.F."/>
        </authorList>
    </citation>
    <scope>NUCLEOTIDE SEQUENCE [LARGE SCALE GENOMIC DNA]</scope>
</reference>
<dbReference type="GO" id="GO:0000049">
    <property type="term" value="F:tRNA binding"/>
    <property type="evidence" value="ECO:0007669"/>
    <property type="project" value="UniProtKB-KW"/>
</dbReference>
<dbReference type="CDD" id="cd01433">
    <property type="entry name" value="Ribosomal_L16_L10e"/>
    <property type="match status" value="1"/>
</dbReference>
<sequence>MLSPKRLKYRRQFRGRWRSIAIKGDKLNFGTHAVKATESAWVTDRQIEACRVVLARSTRKAGRFWIRIFPDRPYTKKPPEVTMGAGKGDVSHYVAAVAPGRVLFEMEGLDNELMKSLYKNLSSKLSVRTKLFIKNV</sequence>
<dbReference type="AlphaFoldDB" id="A0A1F7HBJ4"/>
<evidence type="ECO:0000256" key="2">
    <source>
        <dbReference type="ARBA" id="ARBA00022555"/>
    </source>
</evidence>
<gene>
    <name evidence="7" type="ORF">A3D06_01640</name>
</gene>
<dbReference type="FunFam" id="3.90.1170.10:FF:000001">
    <property type="entry name" value="50S ribosomal protein L16"/>
    <property type="match status" value="1"/>
</dbReference>
<dbReference type="Pfam" id="PF00252">
    <property type="entry name" value="Ribosomal_L16"/>
    <property type="match status" value="1"/>
</dbReference>
<comment type="similarity">
    <text evidence="1 5">Belongs to the universal ribosomal protein uL16 family.</text>
</comment>
<name>A0A1F7HBJ4_9BACT</name>
<comment type="caution">
    <text evidence="7">The sequence shown here is derived from an EMBL/GenBank/DDBJ whole genome shotgun (WGS) entry which is preliminary data.</text>
</comment>
<accession>A0A1F7HBJ4</accession>
<dbReference type="EMBL" id="MFZS01000033">
    <property type="protein sequence ID" value="OGK28669.1"/>
    <property type="molecule type" value="Genomic_DNA"/>
</dbReference>
<evidence type="ECO:0000313" key="8">
    <source>
        <dbReference type="Proteomes" id="UP000177027"/>
    </source>
</evidence>
<dbReference type="InterPro" id="IPR047873">
    <property type="entry name" value="Ribosomal_uL16"/>
</dbReference>
<dbReference type="GO" id="GO:0003735">
    <property type="term" value="F:structural constituent of ribosome"/>
    <property type="evidence" value="ECO:0007669"/>
    <property type="project" value="InterPro"/>
</dbReference>
<dbReference type="GO" id="GO:0019843">
    <property type="term" value="F:rRNA binding"/>
    <property type="evidence" value="ECO:0007669"/>
    <property type="project" value="UniProtKB-KW"/>
</dbReference>
<keyword evidence="6" id="KW-0699">rRNA-binding</keyword>
<dbReference type="InterPro" id="IPR036920">
    <property type="entry name" value="Ribosomal_uL16_sf"/>
</dbReference>
<evidence type="ECO:0000313" key="7">
    <source>
        <dbReference type="EMBL" id="OGK28669.1"/>
    </source>
</evidence>
<evidence type="ECO:0000256" key="5">
    <source>
        <dbReference type="RuleBase" id="RU004413"/>
    </source>
</evidence>
<dbReference type="PANTHER" id="PTHR12220:SF13">
    <property type="entry name" value="LARGE RIBOSOMAL SUBUNIT PROTEIN UL16M"/>
    <property type="match status" value="1"/>
</dbReference>
<evidence type="ECO:0000256" key="1">
    <source>
        <dbReference type="ARBA" id="ARBA00008931"/>
    </source>
</evidence>
<dbReference type="InterPro" id="IPR016180">
    <property type="entry name" value="Ribosomal_uL16_dom"/>
</dbReference>
<proteinExistence type="inferred from homology"/>
<dbReference type="GO" id="GO:0006412">
    <property type="term" value="P:translation"/>
    <property type="evidence" value="ECO:0007669"/>
    <property type="project" value="InterPro"/>
</dbReference>
<keyword evidence="2 6" id="KW-0820">tRNA-binding</keyword>
<comment type="subunit">
    <text evidence="6">Part of the 50S ribosomal subunit.</text>
</comment>
<keyword evidence="3 5" id="KW-0689">Ribosomal protein</keyword>
<dbReference type="GO" id="GO:0022625">
    <property type="term" value="C:cytosolic large ribosomal subunit"/>
    <property type="evidence" value="ECO:0007669"/>
    <property type="project" value="TreeGrafter"/>
</dbReference>
<dbReference type="PRINTS" id="PR00060">
    <property type="entry name" value="RIBOSOMALL16"/>
</dbReference>
<organism evidence="7 8">
    <name type="scientific">Candidatus Roizmanbacteria bacterium RIFCSPHIGHO2_02_FULL_40_9</name>
    <dbReference type="NCBI Taxonomy" id="1802042"/>
    <lineage>
        <taxon>Bacteria</taxon>
        <taxon>Candidatus Roizmaniibacteriota</taxon>
    </lineage>
</organism>
<evidence type="ECO:0000256" key="6">
    <source>
        <dbReference type="RuleBase" id="RU004414"/>
    </source>
</evidence>
<protein>
    <recommendedName>
        <fullName evidence="6">50S ribosomal protein L16</fullName>
    </recommendedName>
</protein>
<keyword evidence="6" id="KW-0694">RNA-binding</keyword>
<comment type="function">
    <text evidence="6">Binds 23S rRNA and is also seen to make contacts with the A and possibly P site tRNAs.</text>
</comment>
<dbReference type="InterPro" id="IPR000114">
    <property type="entry name" value="Ribosomal_uL16_bact-type"/>
</dbReference>
<dbReference type="NCBIfam" id="TIGR01164">
    <property type="entry name" value="rplP_bact"/>
    <property type="match status" value="1"/>
</dbReference>
<evidence type="ECO:0000256" key="3">
    <source>
        <dbReference type="ARBA" id="ARBA00022980"/>
    </source>
</evidence>
<evidence type="ECO:0000256" key="4">
    <source>
        <dbReference type="ARBA" id="ARBA00023274"/>
    </source>
</evidence>